<keyword evidence="3" id="KW-0804">Transcription</keyword>
<dbReference type="PANTHER" id="PTHR43479:SF11">
    <property type="entry name" value="ACREF_ENVCD OPERON REPRESSOR-RELATED"/>
    <property type="match status" value="1"/>
</dbReference>
<dbReference type="EMBL" id="SIRE01000018">
    <property type="protein sequence ID" value="TBL75042.1"/>
    <property type="molecule type" value="Genomic_DNA"/>
</dbReference>
<dbReference type="PROSITE" id="PS50977">
    <property type="entry name" value="HTH_TETR_2"/>
    <property type="match status" value="1"/>
</dbReference>
<evidence type="ECO:0000256" key="3">
    <source>
        <dbReference type="ARBA" id="ARBA00023163"/>
    </source>
</evidence>
<evidence type="ECO:0000313" key="6">
    <source>
        <dbReference type="EMBL" id="TBL75042.1"/>
    </source>
</evidence>
<dbReference type="PRINTS" id="PR00455">
    <property type="entry name" value="HTHTETR"/>
</dbReference>
<keyword evidence="7" id="KW-1185">Reference proteome</keyword>
<dbReference type="SUPFAM" id="SSF46689">
    <property type="entry name" value="Homeodomain-like"/>
    <property type="match status" value="1"/>
</dbReference>
<keyword evidence="2 4" id="KW-0238">DNA-binding</keyword>
<feature type="DNA-binding region" description="H-T-H motif" evidence="4">
    <location>
        <begin position="26"/>
        <end position="45"/>
    </location>
</feature>
<gene>
    <name evidence="6" type="ORF">EYB31_23810</name>
</gene>
<reference evidence="6 7" key="1">
    <citation type="submission" date="2019-02" db="EMBL/GenBank/DDBJ databases">
        <title>Paenibacillus sp. nov., isolated from surface-sterilized tissue of Thalictrum simplex L.</title>
        <authorList>
            <person name="Tuo L."/>
        </authorList>
    </citation>
    <scope>NUCLEOTIDE SEQUENCE [LARGE SCALE GENOMIC DNA]</scope>
    <source>
        <strain evidence="6 7">N2SHLJ1</strain>
    </source>
</reference>
<comment type="caution">
    <text evidence="6">The sequence shown here is derived from an EMBL/GenBank/DDBJ whole genome shotgun (WGS) entry which is preliminary data.</text>
</comment>
<protein>
    <submittedName>
        <fullName evidence="6">TetR/AcrR family transcriptional regulator</fullName>
    </submittedName>
</protein>
<dbReference type="OrthoDB" id="9812484at2"/>
<dbReference type="AlphaFoldDB" id="A0A4Q9DLW3"/>
<dbReference type="Proteomes" id="UP000293142">
    <property type="component" value="Unassembled WGS sequence"/>
</dbReference>
<dbReference type="InterPro" id="IPR001647">
    <property type="entry name" value="HTH_TetR"/>
</dbReference>
<dbReference type="InterPro" id="IPR009057">
    <property type="entry name" value="Homeodomain-like_sf"/>
</dbReference>
<organism evidence="6 7">
    <name type="scientific">Paenibacillus thalictri</name>
    <dbReference type="NCBI Taxonomy" id="2527873"/>
    <lineage>
        <taxon>Bacteria</taxon>
        <taxon>Bacillati</taxon>
        <taxon>Bacillota</taxon>
        <taxon>Bacilli</taxon>
        <taxon>Bacillales</taxon>
        <taxon>Paenibacillaceae</taxon>
        <taxon>Paenibacillus</taxon>
    </lineage>
</organism>
<name>A0A4Q9DLW3_9BACL</name>
<dbReference type="RefSeq" id="WP_131015939.1">
    <property type="nucleotide sequence ID" value="NZ_SIRE01000018.1"/>
</dbReference>
<dbReference type="GO" id="GO:0045892">
    <property type="term" value="P:negative regulation of DNA-templated transcription"/>
    <property type="evidence" value="ECO:0007669"/>
    <property type="project" value="UniProtKB-ARBA"/>
</dbReference>
<accession>A0A4Q9DLW3</accession>
<dbReference type="FunFam" id="1.10.10.60:FF:000141">
    <property type="entry name" value="TetR family transcriptional regulator"/>
    <property type="match status" value="1"/>
</dbReference>
<evidence type="ECO:0000259" key="5">
    <source>
        <dbReference type="PROSITE" id="PS50977"/>
    </source>
</evidence>
<dbReference type="GO" id="GO:0003677">
    <property type="term" value="F:DNA binding"/>
    <property type="evidence" value="ECO:0007669"/>
    <property type="project" value="UniProtKB-UniRule"/>
</dbReference>
<keyword evidence="1" id="KW-0805">Transcription regulation</keyword>
<dbReference type="Pfam" id="PF00440">
    <property type="entry name" value="TetR_N"/>
    <property type="match status" value="1"/>
</dbReference>
<proteinExistence type="predicted"/>
<dbReference type="InterPro" id="IPR050624">
    <property type="entry name" value="HTH-type_Tx_Regulator"/>
</dbReference>
<evidence type="ECO:0000256" key="1">
    <source>
        <dbReference type="ARBA" id="ARBA00023015"/>
    </source>
</evidence>
<feature type="domain" description="HTH tetR-type" evidence="5">
    <location>
        <begin position="3"/>
        <end position="63"/>
    </location>
</feature>
<evidence type="ECO:0000313" key="7">
    <source>
        <dbReference type="Proteomes" id="UP000293142"/>
    </source>
</evidence>
<dbReference type="Gene3D" id="1.10.357.10">
    <property type="entry name" value="Tetracycline Repressor, domain 2"/>
    <property type="match status" value="1"/>
</dbReference>
<dbReference type="PANTHER" id="PTHR43479">
    <property type="entry name" value="ACREF/ENVCD OPERON REPRESSOR-RELATED"/>
    <property type="match status" value="1"/>
</dbReference>
<sequence>MAEDKQAKIIAAALKLFETEGYHTTKVSDIVQEAGVAQGTFYLYFKSKEDLFRDITEACLGEVAETLEKEGTEECGEQMYRTISNVLRVFALNRSILHIIYKHGFASNELKDITERFHLRLMKVVKSQLVQANAYPGYTEEQLEIAAYSKIGMVEKCAYQWFVVKNCGMEYIEIIAHTLVDILDCTAAGRGEASM</sequence>
<evidence type="ECO:0000256" key="4">
    <source>
        <dbReference type="PROSITE-ProRule" id="PRU00335"/>
    </source>
</evidence>
<evidence type="ECO:0000256" key="2">
    <source>
        <dbReference type="ARBA" id="ARBA00023125"/>
    </source>
</evidence>